<protein>
    <submittedName>
        <fullName evidence="1">Uncharacterized protein</fullName>
    </submittedName>
</protein>
<dbReference type="AlphaFoldDB" id="A0A419S523"/>
<gene>
    <name evidence="1" type="ORF">BCY91_06540</name>
</gene>
<organism evidence="1 2">
    <name type="scientific">Pelobium manganitolerans</name>
    <dbReference type="NCBI Taxonomy" id="1842495"/>
    <lineage>
        <taxon>Bacteria</taxon>
        <taxon>Pseudomonadati</taxon>
        <taxon>Bacteroidota</taxon>
        <taxon>Sphingobacteriia</taxon>
        <taxon>Sphingobacteriales</taxon>
        <taxon>Sphingobacteriaceae</taxon>
        <taxon>Pelobium</taxon>
    </lineage>
</organism>
<dbReference type="OrthoDB" id="798681at2"/>
<dbReference type="EMBL" id="MBTA01000025">
    <property type="protein sequence ID" value="RKD15173.1"/>
    <property type="molecule type" value="Genomic_DNA"/>
</dbReference>
<reference evidence="1 2" key="1">
    <citation type="submission" date="2016-07" db="EMBL/GenBank/DDBJ databases">
        <title>Genome of Pelobium manganitolerans.</title>
        <authorList>
            <person name="Wu S."/>
            <person name="Wang G."/>
        </authorList>
    </citation>
    <scope>NUCLEOTIDE SEQUENCE [LARGE SCALE GENOMIC DNA]</scope>
    <source>
        <strain evidence="1 2">YS-25</strain>
    </source>
</reference>
<dbReference type="Proteomes" id="UP000283433">
    <property type="component" value="Unassembled WGS sequence"/>
</dbReference>
<comment type="caution">
    <text evidence="1">The sequence shown here is derived from an EMBL/GenBank/DDBJ whole genome shotgun (WGS) entry which is preliminary data.</text>
</comment>
<sequence>MDHKQISECIVKGSMDKMKQPFSITVDLNGNGEQRTLFLTHNTETFDFELDGQAISIINNGDNSWSIVAGMIDQETVNLIGTEVEKHYKNLHI</sequence>
<evidence type="ECO:0000313" key="2">
    <source>
        <dbReference type="Proteomes" id="UP000283433"/>
    </source>
</evidence>
<name>A0A419S523_9SPHI</name>
<evidence type="ECO:0000313" key="1">
    <source>
        <dbReference type="EMBL" id="RKD15173.1"/>
    </source>
</evidence>
<keyword evidence="2" id="KW-1185">Reference proteome</keyword>
<proteinExistence type="predicted"/>
<accession>A0A419S523</accession>
<dbReference type="RefSeq" id="WP_120182060.1">
    <property type="nucleotide sequence ID" value="NZ_MBTA01000025.1"/>
</dbReference>